<accession>A0AAV7WDR5</accession>
<protein>
    <recommendedName>
        <fullName evidence="5">UmuC domain-containing protein</fullName>
    </recommendedName>
</protein>
<dbReference type="PANTHER" id="PTHR46404:SF1">
    <property type="entry name" value="DNA POLYMERASE IOTA"/>
    <property type="match status" value="1"/>
</dbReference>
<feature type="region of interest" description="Disordered" evidence="4">
    <location>
        <begin position="311"/>
        <end position="330"/>
    </location>
</feature>
<comment type="caution">
    <text evidence="6">The sequence shown here is derived from an EMBL/GenBank/DDBJ whole genome shotgun (WGS) entry which is preliminary data.</text>
</comment>
<feature type="region of interest" description="Disordered" evidence="4">
    <location>
        <begin position="715"/>
        <end position="751"/>
    </location>
</feature>
<dbReference type="InterPro" id="IPR025527">
    <property type="entry name" value="HUWE1/Rev1_UBM"/>
</dbReference>
<dbReference type="InterPro" id="IPR036775">
    <property type="entry name" value="DNA_pol_Y-fam_lit_finger_sf"/>
</dbReference>
<evidence type="ECO:0000256" key="1">
    <source>
        <dbReference type="ARBA" id="ARBA00010945"/>
    </source>
</evidence>
<dbReference type="InterPro" id="IPR053848">
    <property type="entry name" value="IMS_HHH_1"/>
</dbReference>
<evidence type="ECO:0000256" key="3">
    <source>
        <dbReference type="ARBA" id="ARBA00022679"/>
    </source>
</evidence>
<evidence type="ECO:0000313" key="6">
    <source>
        <dbReference type="EMBL" id="KAJ1210713.1"/>
    </source>
</evidence>
<dbReference type="Gene3D" id="3.40.1170.60">
    <property type="match status" value="1"/>
</dbReference>
<dbReference type="Gene3D" id="3.30.70.270">
    <property type="match status" value="1"/>
</dbReference>
<keyword evidence="7" id="KW-1185">Reference proteome</keyword>
<dbReference type="Gene3D" id="1.10.150.20">
    <property type="entry name" value="5' to 3' exonuclease, C-terminal subdomain"/>
    <property type="match status" value="1"/>
</dbReference>
<reference evidence="6" key="1">
    <citation type="journal article" date="2022" name="bioRxiv">
        <title>Sequencing and chromosome-scale assembly of the giantPleurodeles waltlgenome.</title>
        <authorList>
            <person name="Brown T."/>
            <person name="Elewa A."/>
            <person name="Iarovenko S."/>
            <person name="Subramanian E."/>
            <person name="Araus A.J."/>
            <person name="Petzold A."/>
            <person name="Susuki M."/>
            <person name="Suzuki K.-i.T."/>
            <person name="Hayashi T."/>
            <person name="Toyoda A."/>
            <person name="Oliveira C."/>
            <person name="Osipova E."/>
            <person name="Leigh N.D."/>
            <person name="Simon A."/>
            <person name="Yun M.H."/>
        </authorList>
    </citation>
    <scope>NUCLEOTIDE SEQUENCE</scope>
    <source>
        <strain evidence="6">20211129_DDA</strain>
        <tissue evidence="6">Liver</tissue>
    </source>
</reference>
<dbReference type="AlphaFoldDB" id="A0AAV7WDR5"/>
<proteinExistence type="inferred from homology"/>
<dbReference type="GO" id="GO:0003887">
    <property type="term" value="F:DNA-directed DNA polymerase activity"/>
    <property type="evidence" value="ECO:0007669"/>
    <property type="project" value="InterPro"/>
</dbReference>
<dbReference type="Pfam" id="PF21999">
    <property type="entry name" value="IMS_HHH_1"/>
    <property type="match status" value="1"/>
</dbReference>
<dbReference type="Pfam" id="PF14377">
    <property type="entry name" value="UBM"/>
    <property type="match status" value="2"/>
</dbReference>
<dbReference type="InterPro" id="IPR017961">
    <property type="entry name" value="DNA_pol_Y-fam_little_finger"/>
</dbReference>
<evidence type="ECO:0000259" key="5">
    <source>
        <dbReference type="PROSITE" id="PS50173"/>
    </source>
</evidence>
<dbReference type="Pfam" id="PF11799">
    <property type="entry name" value="IMS_C"/>
    <property type="match status" value="1"/>
</dbReference>
<keyword evidence="2" id="KW-0237">DNA synthesis</keyword>
<dbReference type="Proteomes" id="UP001066276">
    <property type="component" value="Chromosome 1_2"/>
</dbReference>
<dbReference type="FunFam" id="3.30.1490.100:FF:000003">
    <property type="entry name" value="Polymerase (DNA directed) iota"/>
    <property type="match status" value="1"/>
</dbReference>
<dbReference type="PROSITE" id="PS50173">
    <property type="entry name" value="UMUC"/>
    <property type="match status" value="1"/>
</dbReference>
<dbReference type="EMBL" id="JANPWB010000002">
    <property type="protein sequence ID" value="KAJ1210713.1"/>
    <property type="molecule type" value="Genomic_DNA"/>
</dbReference>
<dbReference type="FunFam" id="3.30.70.270:FF:000013">
    <property type="entry name" value="Polymerase (DNA directed) iota"/>
    <property type="match status" value="1"/>
</dbReference>
<feature type="compositionally biased region" description="Polar residues" evidence="4">
    <location>
        <begin position="315"/>
        <end position="326"/>
    </location>
</feature>
<dbReference type="FunFam" id="3.40.1170.60:FF:000006">
    <property type="entry name" value="DNA polymerase iota"/>
    <property type="match status" value="1"/>
</dbReference>
<name>A0AAV7WDR5_PLEWA</name>
<evidence type="ECO:0000256" key="4">
    <source>
        <dbReference type="SAM" id="MobiDB-lite"/>
    </source>
</evidence>
<dbReference type="InterPro" id="IPR043502">
    <property type="entry name" value="DNA/RNA_pol_sf"/>
</dbReference>
<dbReference type="GO" id="GO:0006281">
    <property type="term" value="P:DNA repair"/>
    <property type="evidence" value="ECO:0007669"/>
    <property type="project" value="InterPro"/>
</dbReference>
<dbReference type="Pfam" id="PF00817">
    <property type="entry name" value="IMS"/>
    <property type="match status" value="1"/>
</dbReference>
<dbReference type="Gene3D" id="6.10.250.1630">
    <property type="match status" value="2"/>
</dbReference>
<dbReference type="SUPFAM" id="SSF100879">
    <property type="entry name" value="Lesion bypass DNA polymerase (Y-family), little finger domain"/>
    <property type="match status" value="1"/>
</dbReference>
<dbReference type="SUPFAM" id="SSF56672">
    <property type="entry name" value="DNA/RNA polymerases"/>
    <property type="match status" value="1"/>
</dbReference>
<dbReference type="PANTHER" id="PTHR46404">
    <property type="entry name" value="DNA POLYMERASE IOTA"/>
    <property type="match status" value="1"/>
</dbReference>
<dbReference type="InterPro" id="IPR043128">
    <property type="entry name" value="Rev_trsase/Diguanyl_cyclase"/>
</dbReference>
<dbReference type="GO" id="GO:0019985">
    <property type="term" value="P:translesion synthesis"/>
    <property type="evidence" value="ECO:0007669"/>
    <property type="project" value="TreeGrafter"/>
</dbReference>
<keyword evidence="3" id="KW-0808">Transferase</keyword>
<dbReference type="InterPro" id="IPR001126">
    <property type="entry name" value="UmuC"/>
</dbReference>
<gene>
    <name evidence="6" type="ORF">NDU88_006075</name>
</gene>
<organism evidence="6 7">
    <name type="scientific">Pleurodeles waltl</name>
    <name type="common">Iberian ribbed newt</name>
    <dbReference type="NCBI Taxonomy" id="8319"/>
    <lineage>
        <taxon>Eukaryota</taxon>
        <taxon>Metazoa</taxon>
        <taxon>Chordata</taxon>
        <taxon>Craniata</taxon>
        <taxon>Vertebrata</taxon>
        <taxon>Euteleostomi</taxon>
        <taxon>Amphibia</taxon>
        <taxon>Batrachia</taxon>
        <taxon>Caudata</taxon>
        <taxon>Salamandroidea</taxon>
        <taxon>Salamandridae</taxon>
        <taxon>Pleurodelinae</taxon>
        <taxon>Pleurodeles</taxon>
    </lineage>
</organism>
<evidence type="ECO:0000313" key="7">
    <source>
        <dbReference type="Proteomes" id="UP001066276"/>
    </source>
</evidence>
<evidence type="ECO:0000256" key="2">
    <source>
        <dbReference type="ARBA" id="ARBA00022634"/>
    </source>
</evidence>
<comment type="similarity">
    <text evidence="1">Belongs to the DNA polymerase type-Y family.</text>
</comment>
<dbReference type="Gene3D" id="3.30.1490.100">
    <property type="entry name" value="DNA polymerase, Y-family, little finger domain"/>
    <property type="match status" value="1"/>
</dbReference>
<feature type="domain" description="UmuC" evidence="5">
    <location>
        <begin position="54"/>
        <end position="267"/>
    </location>
</feature>
<dbReference type="GO" id="GO:0003684">
    <property type="term" value="F:damaged DNA binding"/>
    <property type="evidence" value="ECO:0007669"/>
    <property type="project" value="InterPro"/>
</dbReference>
<sequence length="751" mass="83895">MDVSETAPEEEEEAENWLCREPAAIGATPSRILLRTQLVPKKDASSANAVLRVVAHIDMDCFYAQVEMIRNPELKDKPLGVQQKYLLVTCNYKARNLGVNKCMSLKEAKDVCPQMVLINGEDLTPYREMSYRVTELLEEFCPLVERLGFDENFIDITEMVDKRQEKQPTDDHSKIVVSGHIYNNQTLNLSDPMHIRLAIGSQIVAEMRAALFDRLGLTGCAGVASNKLLSKLVGGTFKPNQQTILLPESHQRLIDSLDHINKVPGIGYKTSERLELLGIRSLRDLQTFPLTVLEKELGSTVAQRIQMLSCGEDNSPVTPTGPPQSLSDEDSFRKCSTEAEVKIKVEELLRNLLNRVYKDGRKPHTIRLTIRQCSETNKWSNRESRQCPVPSHIIQKLGAGNDDVVIPLVDLLMNLFKKMINVKTPFHLTLLNVCFSKLKSVFNSTKGSIGFYLTQKTSPSSPQSQKTVQKMQPADMEDMKHNISRPSMEFQLNPSSTNEVGDLQALPDGVDHDVFSQLPEDIKKEILSSTCGRAACTGNVLGRPSARSKGIGSFFPPKKVFGPSAIKKDNCSITSMLVAEREQSTLPNKSLPSRSETLIPTFVADTVYSVRRHEHAIQGDCSKQEATEPPAFLPPSDDPVDLPPDSEIKNIFHPPQCSNDSVTFMDISCQDEQHLNLGISDKALPSGVDPMIFSELPHSVQQELMVEWSQKNTVSKIHVNKRNQPIKTPKRKTTSDTPSQPNNLMKYFKPN</sequence>